<dbReference type="Proteomes" id="UP000785679">
    <property type="component" value="Unassembled WGS sequence"/>
</dbReference>
<evidence type="ECO:0000256" key="7">
    <source>
        <dbReference type="ARBA" id="ARBA00031934"/>
    </source>
</evidence>
<sequence>MRSVSKSLIVIASLALTSLAGVPTAIFHGFGDSCIFPGMWEFTDQIANVTNAYATCVEIGWGTTTSIFENFETQAEEACRKVQADPNFQGEFNVVGLSQGGLLARHIVERCATQGQPRNLITIGAPNFGVSASPHCFSGMFCDMINYVIDNMVYFSYLQDNIGPAGYFRDPADLTTYLEYSVFLPYLNNERAENFTQSINNRFTGLNGAMFIMFSNDTMIYPKETAWFYQLEADYETITPVTETEFYKQDLIGLKTLNEAGRVQFVEWTGDHLQFSFDKINSVLGPFLNK</sequence>
<comment type="caution">
    <text evidence="9">The sequence shown here is derived from an EMBL/GenBank/DDBJ whole genome shotgun (WGS) entry which is preliminary data.</text>
</comment>
<evidence type="ECO:0000313" key="9">
    <source>
        <dbReference type="EMBL" id="TNV76555.1"/>
    </source>
</evidence>
<name>A0A8J8NLZ6_HALGN</name>
<dbReference type="Gene3D" id="3.40.50.1820">
    <property type="entry name" value="alpha/beta hydrolase"/>
    <property type="match status" value="1"/>
</dbReference>
<dbReference type="Pfam" id="PF02089">
    <property type="entry name" value="Palm_thioest"/>
    <property type="match status" value="1"/>
</dbReference>
<dbReference type="GO" id="GO:0005764">
    <property type="term" value="C:lysosome"/>
    <property type="evidence" value="ECO:0007669"/>
    <property type="project" value="TreeGrafter"/>
</dbReference>
<evidence type="ECO:0000256" key="3">
    <source>
        <dbReference type="ARBA" id="ARBA00022729"/>
    </source>
</evidence>
<organism evidence="9 10">
    <name type="scientific">Halteria grandinella</name>
    <dbReference type="NCBI Taxonomy" id="5974"/>
    <lineage>
        <taxon>Eukaryota</taxon>
        <taxon>Sar</taxon>
        <taxon>Alveolata</taxon>
        <taxon>Ciliophora</taxon>
        <taxon>Intramacronucleata</taxon>
        <taxon>Spirotrichea</taxon>
        <taxon>Stichotrichia</taxon>
        <taxon>Sporadotrichida</taxon>
        <taxon>Halteriidae</taxon>
        <taxon>Halteria</taxon>
    </lineage>
</organism>
<dbReference type="PANTHER" id="PTHR11247">
    <property type="entry name" value="PALMITOYL-PROTEIN THIOESTERASE/DOLICHYLDIPHOSPHATASE 1"/>
    <property type="match status" value="1"/>
</dbReference>
<dbReference type="EMBL" id="RRYP01013371">
    <property type="protein sequence ID" value="TNV76555.1"/>
    <property type="molecule type" value="Genomic_DNA"/>
</dbReference>
<evidence type="ECO:0000256" key="2">
    <source>
        <dbReference type="ARBA" id="ARBA00014212"/>
    </source>
</evidence>
<dbReference type="OrthoDB" id="429424at2759"/>
<evidence type="ECO:0000256" key="4">
    <source>
        <dbReference type="ARBA" id="ARBA00022801"/>
    </source>
</evidence>
<dbReference type="PANTHER" id="PTHR11247:SF8">
    <property type="entry name" value="PALMITOYL-PROTEIN THIOESTERASE 1"/>
    <property type="match status" value="1"/>
</dbReference>
<reference evidence="9" key="1">
    <citation type="submission" date="2019-06" db="EMBL/GenBank/DDBJ databases">
        <authorList>
            <person name="Zheng W."/>
        </authorList>
    </citation>
    <scope>NUCLEOTIDE SEQUENCE</scope>
    <source>
        <strain evidence="9">QDHG01</strain>
    </source>
</reference>
<dbReference type="AlphaFoldDB" id="A0A8J8NLZ6"/>
<dbReference type="PRINTS" id="PR00414">
    <property type="entry name" value="PPTHIESTRASE"/>
</dbReference>
<dbReference type="InterPro" id="IPR002472">
    <property type="entry name" value="Palm_thioest"/>
</dbReference>
<keyword evidence="5" id="KW-1015">Disulfide bond</keyword>
<dbReference type="InterPro" id="IPR029058">
    <property type="entry name" value="AB_hydrolase_fold"/>
</dbReference>
<evidence type="ECO:0000256" key="8">
    <source>
        <dbReference type="SAM" id="SignalP"/>
    </source>
</evidence>
<accession>A0A8J8NLZ6</accession>
<dbReference type="EC" id="3.1.2.22" evidence="1"/>
<dbReference type="GO" id="GO:0008474">
    <property type="term" value="F:palmitoyl-(protein) hydrolase activity"/>
    <property type="evidence" value="ECO:0007669"/>
    <property type="project" value="UniProtKB-EC"/>
</dbReference>
<evidence type="ECO:0000256" key="6">
    <source>
        <dbReference type="ARBA" id="ARBA00023180"/>
    </source>
</evidence>
<protein>
    <recommendedName>
        <fullName evidence="2">Palmitoyl-protein thioesterase 1</fullName>
        <ecNumber evidence="1">3.1.2.22</ecNumber>
    </recommendedName>
    <alternativeName>
        <fullName evidence="7">Palmitoyl-protein hydrolase 1</fullName>
    </alternativeName>
</protein>
<keyword evidence="10" id="KW-1185">Reference proteome</keyword>
<keyword evidence="3 8" id="KW-0732">Signal</keyword>
<feature type="chain" id="PRO_5035256064" description="Palmitoyl-protein thioesterase 1" evidence="8">
    <location>
        <begin position="21"/>
        <end position="290"/>
    </location>
</feature>
<proteinExistence type="predicted"/>
<evidence type="ECO:0000313" key="10">
    <source>
        <dbReference type="Proteomes" id="UP000785679"/>
    </source>
</evidence>
<evidence type="ECO:0000256" key="1">
    <source>
        <dbReference type="ARBA" id="ARBA00012423"/>
    </source>
</evidence>
<feature type="signal peptide" evidence="8">
    <location>
        <begin position="1"/>
        <end position="20"/>
    </location>
</feature>
<keyword evidence="4" id="KW-0378">Hydrolase</keyword>
<dbReference type="SUPFAM" id="SSF53474">
    <property type="entry name" value="alpha/beta-Hydrolases"/>
    <property type="match status" value="1"/>
</dbReference>
<keyword evidence="6" id="KW-0325">Glycoprotein</keyword>
<evidence type="ECO:0000256" key="5">
    <source>
        <dbReference type="ARBA" id="ARBA00023157"/>
    </source>
</evidence>
<gene>
    <name evidence="9" type="ORF">FGO68_gene12295</name>
</gene>